<gene>
    <name evidence="4" type="ORF">GRI35_04080</name>
</gene>
<organism evidence="4 5">
    <name type="scientific">Pontixanthobacter aestiaquae</name>
    <dbReference type="NCBI Taxonomy" id="1509367"/>
    <lineage>
        <taxon>Bacteria</taxon>
        <taxon>Pseudomonadati</taxon>
        <taxon>Pseudomonadota</taxon>
        <taxon>Alphaproteobacteria</taxon>
        <taxon>Sphingomonadales</taxon>
        <taxon>Erythrobacteraceae</taxon>
        <taxon>Pontixanthobacter</taxon>
    </lineage>
</organism>
<evidence type="ECO:0000313" key="5">
    <source>
        <dbReference type="Proteomes" id="UP000460290"/>
    </source>
</evidence>
<dbReference type="PANTHER" id="PTHR44591">
    <property type="entry name" value="STRESS RESPONSE REGULATOR PROTEIN 1"/>
    <property type="match status" value="1"/>
</dbReference>
<dbReference type="Proteomes" id="UP000460290">
    <property type="component" value="Unassembled WGS sequence"/>
</dbReference>
<dbReference type="InterPro" id="IPR050595">
    <property type="entry name" value="Bact_response_regulator"/>
</dbReference>
<comment type="caution">
    <text evidence="4">The sequence shown here is derived from an EMBL/GenBank/DDBJ whole genome shotgun (WGS) entry which is preliminary data.</text>
</comment>
<proteinExistence type="predicted"/>
<keyword evidence="1 2" id="KW-0597">Phosphoprotein</keyword>
<dbReference type="InterPro" id="IPR001789">
    <property type="entry name" value="Sig_transdc_resp-reg_receiver"/>
</dbReference>
<evidence type="ECO:0000256" key="2">
    <source>
        <dbReference type="PROSITE-ProRule" id="PRU00169"/>
    </source>
</evidence>
<evidence type="ECO:0000259" key="3">
    <source>
        <dbReference type="PROSITE" id="PS50110"/>
    </source>
</evidence>
<dbReference type="InterPro" id="IPR011006">
    <property type="entry name" value="CheY-like_superfamily"/>
</dbReference>
<evidence type="ECO:0000313" key="4">
    <source>
        <dbReference type="EMBL" id="MXO82553.1"/>
    </source>
</evidence>
<dbReference type="AlphaFoldDB" id="A0A844Z6R9"/>
<dbReference type="SUPFAM" id="SSF52172">
    <property type="entry name" value="CheY-like"/>
    <property type="match status" value="1"/>
</dbReference>
<name>A0A844Z6R9_9SPHN</name>
<protein>
    <submittedName>
        <fullName evidence="4">Response regulator</fullName>
    </submittedName>
</protein>
<dbReference type="RefSeq" id="WP_160612990.1">
    <property type="nucleotide sequence ID" value="NZ_JAUFQM010000001.1"/>
</dbReference>
<feature type="domain" description="Response regulatory" evidence="3">
    <location>
        <begin position="16"/>
        <end position="130"/>
    </location>
</feature>
<dbReference type="GO" id="GO:0000160">
    <property type="term" value="P:phosphorelay signal transduction system"/>
    <property type="evidence" value="ECO:0007669"/>
    <property type="project" value="InterPro"/>
</dbReference>
<dbReference type="PANTHER" id="PTHR44591:SF3">
    <property type="entry name" value="RESPONSE REGULATORY DOMAIN-CONTAINING PROTEIN"/>
    <property type="match status" value="1"/>
</dbReference>
<feature type="modified residue" description="4-aspartylphosphate" evidence="2">
    <location>
        <position position="66"/>
    </location>
</feature>
<dbReference type="Pfam" id="PF00072">
    <property type="entry name" value="Response_reg"/>
    <property type="match status" value="1"/>
</dbReference>
<sequence length="141" mass="15115">MGKVSATRKPLAVPQRVLVVEDDAILSLSIEQILVDAGVPEIRVCQTTTEAVQLLKTMRPDALVLDVHLADRDDGYSIAELVAALKPNAPKIVFSTGTPDDIPPQVARLGTVLEKPYGPDDLVKAVSRKQTGLKAFFSAKA</sequence>
<reference evidence="4 5" key="1">
    <citation type="submission" date="2019-12" db="EMBL/GenBank/DDBJ databases">
        <title>Genomic-based taxomic classification of the family Erythrobacteraceae.</title>
        <authorList>
            <person name="Xu L."/>
        </authorList>
    </citation>
    <scope>NUCLEOTIDE SEQUENCE [LARGE SCALE GENOMIC DNA]</scope>
    <source>
        <strain evidence="4 5">KCTC 42006</strain>
    </source>
</reference>
<dbReference type="SMART" id="SM00448">
    <property type="entry name" value="REC"/>
    <property type="match status" value="1"/>
</dbReference>
<keyword evidence="5" id="KW-1185">Reference proteome</keyword>
<dbReference type="PROSITE" id="PS50110">
    <property type="entry name" value="RESPONSE_REGULATORY"/>
    <property type="match status" value="1"/>
</dbReference>
<accession>A0A844Z6R9</accession>
<evidence type="ECO:0000256" key="1">
    <source>
        <dbReference type="ARBA" id="ARBA00022553"/>
    </source>
</evidence>
<dbReference type="EMBL" id="WTYZ01000001">
    <property type="protein sequence ID" value="MXO82553.1"/>
    <property type="molecule type" value="Genomic_DNA"/>
</dbReference>
<dbReference type="Gene3D" id="3.40.50.2300">
    <property type="match status" value="1"/>
</dbReference>
<dbReference type="OrthoDB" id="7432514at2"/>